<reference evidence="2 3" key="1">
    <citation type="submission" date="2018-02" db="EMBL/GenBank/DDBJ databases">
        <title>The genomes of Aspergillus section Nigri reveals drivers in fungal speciation.</title>
        <authorList>
            <consortium name="DOE Joint Genome Institute"/>
            <person name="Vesth T.C."/>
            <person name="Nybo J."/>
            <person name="Theobald S."/>
            <person name="Brandl J."/>
            <person name="Frisvad J.C."/>
            <person name="Nielsen K.F."/>
            <person name="Lyhne E.K."/>
            <person name="Kogle M.E."/>
            <person name="Kuo A."/>
            <person name="Riley R."/>
            <person name="Clum A."/>
            <person name="Nolan M."/>
            <person name="Lipzen A."/>
            <person name="Salamov A."/>
            <person name="Henrissat B."/>
            <person name="Wiebenga A."/>
            <person name="De vries R.P."/>
            <person name="Grigoriev I.V."/>
            <person name="Mortensen U.H."/>
            <person name="Andersen M.R."/>
            <person name="Baker S.E."/>
        </authorList>
    </citation>
    <scope>NUCLEOTIDE SEQUENCE [LARGE SCALE GENOMIC DNA]</scope>
    <source>
        <strain evidence="2 3">CBS 114.80</strain>
    </source>
</reference>
<name>A0A2V5IJ00_9EURO</name>
<dbReference type="AlphaFoldDB" id="A0A2V5IJ00"/>
<dbReference type="Proteomes" id="UP000248817">
    <property type="component" value="Unassembled WGS sequence"/>
</dbReference>
<proteinExistence type="predicted"/>
<evidence type="ECO:0000313" key="2">
    <source>
        <dbReference type="EMBL" id="PYI36091.1"/>
    </source>
</evidence>
<sequence>MDSGFRLSLLSSYLIFLSFPTTHAILESMYDYIQGVVTRRRSSTGPDTARAVDNLWDLRGDRGPGTCCAGR</sequence>
<accession>A0A2V5IJ00</accession>
<organism evidence="2 3">
    <name type="scientific">Aspergillus indologenus CBS 114.80</name>
    <dbReference type="NCBI Taxonomy" id="1450541"/>
    <lineage>
        <taxon>Eukaryota</taxon>
        <taxon>Fungi</taxon>
        <taxon>Dikarya</taxon>
        <taxon>Ascomycota</taxon>
        <taxon>Pezizomycotina</taxon>
        <taxon>Eurotiomycetes</taxon>
        <taxon>Eurotiomycetidae</taxon>
        <taxon>Eurotiales</taxon>
        <taxon>Aspergillaceae</taxon>
        <taxon>Aspergillus</taxon>
        <taxon>Aspergillus subgen. Circumdati</taxon>
    </lineage>
</organism>
<evidence type="ECO:0000256" key="1">
    <source>
        <dbReference type="SAM" id="SignalP"/>
    </source>
</evidence>
<dbReference type="EMBL" id="KZ825466">
    <property type="protein sequence ID" value="PYI36091.1"/>
    <property type="molecule type" value="Genomic_DNA"/>
</dbReference>
<evidence type="ECO:0000313" key="3">
    <source>
        <dbReference type="Proteomes" id="UP000248817"/>
    </source>
</evidence>
<protein>
    <submittedName>
        <fullName evidence="2">Uncharacterized protein</fullName>
    </submittedName>
</protein>
<feature type="chain" id="PRO_5016064654" evidence="1">
    <location>
        <begin position="25"/>
        <end position="71"/>
    </location>
</feature>
<keyword evidence="3" id="KW-1185">Reference proteome</keyword>
<keyword evidence="1" id="KW-0732">Signal</keyword>
<gene>
    <name evidence="2" type="ORF">BP00DRAFT_421852</name>
</gene>
<feature type="signal peptide" evidence="1">
    <location>
        <begin position="1"/>
        <end position="24"/>
    </location>
</feature>